<comment type="caution">
    <text evidence="2">The sequence shown here is derived from an EMBL/GenBank/DDBJ whole genome shotgun (WGS) entry which is preliminary data.</text>
</comment>
<keyword evidence="1" id="KW-0472">Membrane</keyword>
<keyword evidence="3" id="KW-1185">Reference proteome</keyword>
<name>A0AB34JL99_PRYPA</name>
<dbReference type="AlphaFoldDB" id="A0AB34JL99"/>
<gene>
    <name evidence="2" type="ORF">AB1Y20_021342</name>
</gene>
<evidence type="ECO:0000313" key="3">
    <source>
        <dbReference type="Proteomes" id="UP001515480"/>
    </source>
</evidence>
<reference evidence="2 3" key="1">
    <citation type="journal article" date="2024" name="Science">
        <title>Giant polyketide synthase enzymes in the biosynthesis of giant marine polyether toxins.</title>
        <authorList>
            <person name="Fallon T.R."/>
            <person name="Shende V.V."/>
            <person name="Wierzbicki I.H."/>
            <person name="Pendleton A.L."/>
            <person name="Watervoot N.F."/>
            <person name="Auber R.P."/>
            <person name="Gonzalez D.J."/>
            <person name="Wisecaver J.H."/>
            <person name="Moore B.S."/>
        </authorList>
    </citation>
    <scope>NUCLEOTIDE SEQUENCE [LARGE SCALE GENOMIC DNA]</scope>
    <source>
        <strain evidence="2 3">12B1</strain>
    </source>
</reference>
<keyword evidence="1" id="KW-1133">Transmembrane helix</keyword>
<keyword evidence="1" id="KW-0812">Transmembrane</keyword>
<evidence type="ECO:0000256" key="1">
    <source>
        <dbReference type="SAM" id="Phobius"/>
    </source>
</evidence>
<accession>A0AB34JL99</accession>
<feature type="transmembrane region" description="Helical" evidence="1">
    <location>
        <begin position="6"/>
        <end position="29"/>
    </location>
</feature>
<evidence type="ECO:0000313" key="2">
    <source>
        <dbReference type="EMBL" id="KAL1521687.1"/>
    </source>
</evidence>
<sequence>MDIALIAALVGSLLGVLICTITCIVCRVWRRNRYYKKVQHSLDEEERAFQETLARSYHDDAMEFDLNEKEKLAMLDTYMQGLEASEGNAPGDAEPLPSCAEDVDKFMKDLAVAASGGS</sequence>
<dbReference type="Proteomes" id="UP001515480">
    <property type="component" value="Unassembled WGS sequence"/>
</dbReference>
<proteinExistence type="predicted"/>
<dbReference type="EMBL" id="JBGBPQ010000007">
    <property type="protein sequence ID" value="KAL1521687.1"/>
    <property type="molecule type" value="Genomic_DNA"/>
</dbReference>
<organism evidence="2 3">
    <name type="scientific">Prymnesium parvum</name>
    <name type="common">Toxic golden alga</name>
    <dbReference type="NCBI Taxonomy" id="97485"/>
    <lineage>
        <taxon>Eukaryota</taxon>
        <taxon>Haptista</taxon>
        <taxon>Haptophyta</taxon>
        <taxon>Prymnesiophyceae</taxon>
        <taxon>Prymnesiales</taxon>
        <taxon>Prymnesiaceae</taxon>
        <taxon>Prymnesium</taxon>
    </lineage>
</organism>
<protein>
    <submittedName>
        <fullName evidence="2">Uncharacterized protein</fullName>
    </submittedName>
</protein>